<accession>A0AAE0C0Q1</accession>
<dbReference type="InterPro" id="IPR003959">
    <property type="entry name" value="ATPase_AAA_core"/>
</dbReference>
<keyword evidence="12" id="KW-1185">Reference proteome</keyword>
<dbReference type="InterPro" id="IPR003593">
    <property type="entry name" value="AAA+_ATPase"/>
</dbReference>
<dbReference type="GO" id="GO:0000922">
    <property type="term" value="C:spindle pole"/>
    <property type="evidence" value="ECO:0007669"/>
    <property type="project" value="UniProtKB-SubCell"/>
</dbReference>
<dbReference type="InterPro" id="IPR027497">
    <property type="entry name" value="Katanin_p60_AL2"/>
</dbReference>
<evidence type="ECO:0000259" key="10">
    <source>
        <dbReference type="SMART" id="SM00382"/>
    </source>
</evidence>
<evidence type="ECO:0000256" key="9">
    <source>
        <dbReference type="SAM" id="MobiDB-lite"/>
    </source>
</evidence>
<evidence type="ECO:0000256" key="5">
    <source>
        <dbReference type="ARBA" id="ARBA00022840"/>
    </source>
</evidence>
<dbReference type="GO" id="GO:0005524">
    <property type="term" value="F:ATP binding"/>
    <property type="evidence" value="ECO:0007669"/>
    <property type="project" value="UniProtKB-KW"/>
</dbReference>
<keyword evidence="4 8" id="KW-0547">Nucleotide-binding</keyword>
<evidence type="ECO:0000256" key="2">
    <source>
        <dbReference type="ARBA" id="ARBA00022490"/>
    </source>
</evidence>
<dbReference type="InterPro" id="IPR006594">
    <property type="entry name" value="LisH"/>
</dbReference>
<keyword evidence="6 8" id="KW-0206">Cytoskeleton</keyword>
<dbReference type="Gene3D" id="1.10.8.60">
    <property type="match status" value="1"/>
</dbReference>
<evidence type="ECO:0000313" key="11">
    <source>
        <dbReference type="EMBL" id="KAK3246253.1"/>
    </source>
</evidence>
<sequence length="580" mass="62823">MSSLTAIRTESKARDLEEKKNQERKRNVLVLIARYLQDQGYFDSTERLQDESNVSLQRLDAADNVDLLNIVQEYEEHYDMKFGKKPKLVRKLGGEIESAAIQAALPGLKANSKTRGVRPVASAGSGGSRAASDDENSSHNAEKAARARRMAGVPGAAMKSSALSAVQRRLGARDGSSGMLPPPAPSSTGDSGRPSSGKGKSKPSSAGGDNGSDVGAKEDGLSLDGGGLGLDIGGTKVEPSKRSDKNPKPGGSGEGGEDPDDFFERRVLKPLPDFGCSETRELAATIQRDIYLENPNVRWGHVAGLDTAKKLLKEAVVMPHKYPQFFHGLLTPWKGILLYGPPGTGKTMLARAVATECKTTFFNISASTIVSKWRGDSEKLVRVLFDLARYHAPSTIFMDEIDALMSSRDGAGEHEASRRMKTELLVQMDGLAKTDDLVFVLAATNLPWELDMAMLRRLEKRILVPLPNEVAREAMHRSLLAPHCLDEGIGFKELAQQTEGYSGSDVMLLCKEMAMRPLRRLLAQVEDDAGQPNPHAVMEIGPITAADVQLAQASSKPSARLLAEKYEKWSAEYGEDGASR</sequence>
<dbReference type="HAMAP" id="MF_03025">
    <property type="entry name" value="Katanin_p60_AL2"/>
    <property type="match status" value="1"/>
</dbReference>
<gene>
    <name evidence="8" type="primary">KATNAL2</name>
    <name evidence="11" type="ORF">CYMTET_44210</name>
</gene>
<comment type="similarity">
    <text evidence="8">Belongs to the AAA ATPase family. Katanin p60 subunit A1 subfamily. A-like 2 sub-subfamily.</text>
</comment>
<dbReference type="GO" id="GO:0005737">
    <property type="term" value="C:cytoplasm"/>
    <property type="evidence" value="ECO:0007669"/>
    <property type="project" value="UniProtKB-SubCell"/>
</dbReference>
<protein>
    <recommendedName>
        <fullName evidence="8">Katanin p60 ATPase-containing subunit A-like 2</fullName>
        <shortName evidence="8">Katanin p60 subunit A-like 2</shortName>
        <ecNumber evidence="8">5.6.1.1</ecNumber>
    </recommendedName>
    <alternativeName>
        <fullName evidence="8">p60 katanin-like 2</fullName>
    </alternativeName>
</protein>
<keyword evidence="3 8" id="KW-0493">Microtubule</keyword>
<dbReference type="Gene3D" id="3.40.50.300">
    <property type="entry name" value="P-loop containing nucleotide triphosphate hydrolases"/>
    <property type="match status" value="1"/>
</dbReference>
<evidence type="ECO:0000256" key="6">
    <source>
        <dbReference type="ARBA" id="ARBA00023212"/>
    </source>
</evidence>
<evidence type="ECO:0000256" key="3">
    <source>
        <dbReference type="ARBA" id="ARBA00022701"/>
    </source>
</evidence>
<dbReference type="InterPro" id="IPR041569">
    <property type="entry name" value="AAA_lid_3"/>
</dbReference>
<dbReference type="GO" id="GO:0016887">
    <property type="term" value="F:ATP hydrolysis activity"/>
    <property type="evidence" value="ECO:0007669"/>
    <property type="project" value="InterPro"/>
</dbReference>
<name>A0AAE0C0Q1_9CHLO</name>
<dbReference type="CDD" id="cd19509">
    <property type="entry name" value="RecA-like_VPS4-like"/>
    <property type="match status" value="1"/>
</dbReference>
<keyword evidence="5 8" id="KW-0067">ATP-binding</keyword>
<feature type="region of interest" description="Disordered" evidence="9">
    <location>
        <begin position="112"/>
        <end position="262"/>
    </location>
</feature>
<dbReference type="PANTHER" id="PTHR23074">
    <property type="entry name" value="AAA DOMAIN-CONTAINING"/>
    <property type="match status" value="1"/>
</dbReference>
<reference evidence="11 12" key="1">
    <citation type="journal article" date="2015" name="Genome Biol. Evol.">
        <title>Comparative Genomics of a Bacterivorous Green Alga Reveals Evolutionary Causalities and Consequences of Phago-Mixotrophic Mode of Nutrition.</title>
        <authorList>
            <person name="Burns J.A."/>
            <person name="Paasch A."/>
            <person name="Narechania A."/>
            <person name="Kim E."/>
        </authorList>
    </citation>
    <scope>NUCLEOTIDE SEQUENCE [LARGE SCALE GENOMIC DNA]</scope>
    <source>
        <strain evidence="11 12">PLY_AMNH</strain>
    </source>
</reference>
<dbReference type="GO" id="GO:0051013">
    <property type="term" value="P:microtubule severing"/>
    <property type="evidence" value="ECO:0007669"/>
    <property type="project" value="UniProtKB-UniRule"/>
</dbReference>
<dbReference type="GO" id="GO:0005874">
    <property type="term" value="C:microtubule"/>
    <property type="evidence" value="ECO:0007669"/>
    <property type="project" value="UniProtKB-KW"/>
</dbReference>
<evidence type="ECO:0000256" key="7">
    <source>
        <dbReference type="ARBA" id="ARBA00023235"/>
    </source>
</evidence>
<dbReference type="EC" id="5.6.1.1" evidence="8"/>
<feature type="compositionally biased region" description="Gly residues" evidence="9">
    <location>
        <begin position="223"/>
        <end position="232"/>
    </location>
</feature>
<dbReference type="Proteomes" id="UP001190700">
    <property type="component" value="Unassembled WGS sequence"/>
</dbReference>
<keyword evidence="7 8" id="KW-0413">Isomerase</keyword>
<comment type="caution">
    <text evidence="11">The sequence shown here is derived from an EMBL/GenBank/DDBJ whole genome shotgun (WGS) entry which is preliminary data.</text>
</comment>
<keyword evidence="2 8" id="KW-0963">Cytoplasm</keyword>
<dbReference type="FunFam" id="3.40.50.300:FF:000434">
    <property type="entry name" value="Katanin p60 ATPase-containing subunit A-like 2"/>
    <property type="match status" value="1"/>
</dbReference>
<feature type="region of interest" description="Disordered" evidence="9">
    <location>
        <begin position="1"/>
        <end position="21"/>
    </location>
</feature>
<dbReference type="GO" id="GO:0008568">
    <property type="term" value="F:microtubule severing ATPase activity"/>
    <property type="evidence" value="ECO:0007669"/>
    <property type="project" value="UniProtKB-EC"/>
</dbReference>
<feature type="compositionally biased region" description="Basic and acidic residues" evidence="9">
    <location>
        <begin position="136"/>
        <end position="145"/>
    </location>
</feature>
<dbReference type="SMART" id="SM00382">
    <property type="entry name" value="AAA"/>
    <property type="match status" value="1"/>
</dbReference>
<evidence type="ECO:0000256" key="8">
    <source>
        <dbReference type="HAMAP-Rule" id="MF_03025"/>
    </source>
</evidence>
<dbReference type="EMBL" id="LGRX02030022">
    <property type="protein sequence ID" value="KAK3246253.1"/>
    <property type="molecule type" value="Genomic_DNA"/>
</dbReference>
<dbReference type="PROSITE" id="PS50896">
    <property type="entry name" value="LISH"/>
    <property type="match status" value="1"/>
</dbReference>
<feature type="domain" description="AAA+ ATPase" evidence="10">
    <location>
        <begin position="332"/>
        <end position="468"/>
    </location>
</feature>
<dbReference type="InterPro" id="IPR050304">
    <property type="entry name" value="MT-severing_AAA_ATPase"/>
</dbReference>
<evidence type="ECO:0000256" key="4">
    <source>
        <dbReference type="ARBA" id="ARBA00022741"/>
    </source>
</evidence>
<comment type="subcellular location">
    <subcellularLocation>
        <location evidence="1 8">Cytoplasm</location>
        <location evidence="1 8">Cytoskeleton</location>
        <location evidence="1 8">Spindle pole</location>
    </subcellularLocation>
    <subcellularLocation>
        <location evidence="8">Cytoplasm</location>
        <location evidence="8">Cytoskeleton</location>
    </subcellularLocation>
    <subcellularLocation>
        <location evidence="8">Cytoplasm</location>
    </subcellularLocation>
    <subcellularLocation>
        <location evidence="8">Cytoplasm</location>
        <location evidence="8">Cytoskeleton</location>
        <location evidence="8">Spindle</location>
    </subcellularLocation>
    <text evidence="8">Localizes within the cytoplasm, partially overlapping with microtubules in interphase and to the mitotic spindle and spindle poles during mitosis.</text>
</comment>
<dbReference type="GO" id="GO:0008017">
    <property type="term" value="F:microtubule binding"/>
    <property type="evidence" value="ECO:0007669"/>
    <property type="project" value="UniProtKB-UniRule"/>
</dbReference>
<proteinExistence type="inferred from homology"/>
<evidence type="ECO:0000313" key="12">
    <source>
        <dbReference type="Proteomes" id="UP001190700"/>
    </source>
</evidence>
<feature type="binding site" evidence="8">
    <location>
        <begin position="340"/>
        <end position="347"/>
    </location>
    <ligand>
        <name>ATP</name>
        <dbReference type="ChEBI" id="CHEBI:30616"/>
    </ligand>
</feature>
<feature type="compositionally biased region" description="Basic and acidic residues" evidence="9">
    <location>
        <begin position="238"/>
        <end position="247"/>
    </location>
</feature>
<dbReference type="SMART" id="SM00667">
    <property type="entry name" value="LisH"/>
    <property type="match status" value="1"/>
</dbReference>
<dbReference type="AlphaFoldDB" id="A0AAE0C0Q1"/>
<organism evidence="11 12">
    <name type="scientific">Cymbomonas tetramitiformis</name>
    <dbReference type="NCBI Taxonomy" id="36881"/>
    <lineage>
        <taxon>Eukaryota</taxon>
        <taxon>Viridiplantae</taxon>
        <taxon>Chlorophyta</taxon>
        <taxon>Pyramimonadophyceae</taxon>
        <taxon>Pyramimonadales</taxon>
        <taxon>Pyramimonadaceae</taxon>
        <taxon>Cymbomonas</taxon>
    </lineage>
</organism>
<dbReference type="Pfam" id="PF00004">
    <property type="entry name" value="AAA"/>
    <property type="match status" value="1"/>
</dbReference>
<evidence type="ECO:0000256" key="1">
    <source>
        <dbReference type="ARBA" id="ARBA00004647"/>
    </source>
</evidence>
<dbReference type="InterPro" id="IPR027417">
    <property type="entry name" value="P-loop_NTPase"/>
</dbReference>
<comment type="catalytic activity">
    <reaction evidence="8">
        <text>n ATP + n H2O + a microtubule = n ADP + n phosphate + (n+1) alpha/beta tubulin heterodimers.</text>
        <dbReference type="EC" id="5.6.1.1"/>
    </reaction>
</comment>
<dbReference type="PANTHER" id="PTHR23074:SF78">
    <property type="entry name" value="KATANIN P60 ATPASE-CONTAINING SUBUNIT A-LIKE 2"/>
    <property type="match status" value="1"/>
</dbReference>
<comment type="function">
    <text evidence="8">Severs microtubules in vitro in an ATP-dependent manner. This activity may promote rapid reorganization of cellular microtubule arrays.</text>
</comment>
<feature type="compositionally biased region" description="Low complexity" evidence="9">
    <location>
        <begin position="189"/>
        <end position="207"/>
    </location>
</feature>
<dbReference type="SUPFAM" id="SSF52540">
    <property type="entry name" value="P-loop containing nucleoside triphosphate hydrolases"/>
    <property type="match status" value="1"/>
</dbReference>
<dbReference type="Pfam" id="PF17862">
    <property type="entry name" value="AAA_lid_3"/>
    <property type="match status" value="1"/>
</dbReference>
<feature type="compositionally biased region" description="Basic and acidic residues" evidence="9">
    <location>
        <begin position="9"/>
        <end position="21"/>
    </location>
</feature>